<feature type="compositionally biased region" description="Basic residues" evidence="1">
    <location>
        <begin position="183"/>
        <end position="198"/>
    </location>
</feature>
<dbReference type="AlphaFoldDB" id="A0A7S3UYH1"/>
<accession>A0A7S3UYH1</accession>
<evidence type="ECO:0000256" key="1">
    <source>
        <dbReference type="SAM" id="MobiDB-lite"/>
    </source>
</evidence>
<feature type="compositionally biased region" description="Basic residues" evidence="1">
    <location>
        <begin position="1"/>
        <end position="10"/>
    </location>
</feature>
<feature type="compositionally biased region" description="Basic and acidic residues" evidence="1">
    <location>
        <begin position="199"/>
        <end position="230"/>
    </location>
</feature>
<organism evidence="2">
    <name type="scientific">Heterosigma akashiwo</name>
    <name type="common">Chromophytic alga</name>
    <name type="synonym">Heterosigma carterae</name>
    <dbReference type="NCBI Taxonomy" id="2829"/>
    <lineage>
        <taxon>Eukaryota</taxon>
        <taxon>Sar</taxon>
        <taxon>Stramenopiles</taxon>
        <taxon>Ochrophyta</taxon>
        <taxon>Raphidophyceae</taxon>
        <taxon>Chattonellales</taxon>
        <taxon>Chattonellaceae</taxon>
        <taxon>Heterosigma</taxon>
    </lineage>
</organism>
<gene>
    <name evidence="2" type="ORF">HAKA00212_LOCUS5415</name>
</gene>
<feature type="compositionally biased region" description="Basic and acidic residues" evidence="1">
    <location>
        <begin position="63"/>
        <end position="77"/>
    </location>
</feature>
<evidence type="ECO:0000313" key="2">
    <source>
        <dbReference type="EMBL" id="CAE0626739.1"/>
    </source>
</evidence>
<feature type="region of interest" description="Disordered" evidence="1">
    <location>
        <begin position="137"/>
        <end position="247"/>
    </location>
</feature>
<reference evidence="2" key="1">
    <citation type="submission" date="2021-01" db="EMBL/GenBank/DDBJ databases">
        <authorList>
            <person name="Corre E."/>
            <person name="Pelletier E."/>
            <person name="Niang G."/>
            <person name="Scheremetjew M."/>
            <person name="Finn R."/>
            <person name="Kale V."/>
            <person name="Holt S."/>
            <person name="Cochrane G."/>
            <person name="Meng A."/>
            <person name="Brown T."/>
            <person name="Cohen L."/>
        </authorList>
    </citation>
    <scope>NUCLEOTIDE SEQUENCE</scope>
    <source>
        <strain evidence="2">CCMP3107</strain>
    </source>
</reference>
<dbReference type="AntiFam" id="ANF00095">
    <property type="entry name" value="Shadow ORF (opposite ABC transporters)"/>
</dbReference>
<feature type="compositionally biased region" description="Basic and acidic residues" evidence="1">
    <location>
        <begin position="107"/>
        <end position="117"/>
    </location>
</feature>
<dbReference type="EMBL" id="HBIU01012089">
    <property type="protein sequence ID" value="CAE0626739.1"/>
    <property type="molecule type" value="Transcribed_RNA"/>
</dbReference>
<feature type="region of interest" description="Disordered" evidence="1">
    <location>
        <begin position="1"/>
        <end position="48"/>
    </location>
</feature>
<sequence>MQPGLRRRHKQDGCEYRQQHGRRHRAQQEPAGSRACQRAGCHGQHEAPVGMQDLEAAVAAVAHEARQHGRQADRQRDAAGQLQLDAEQQHQRRDQQFATGHAQQRSHHTDGKPERHPSQPQCDALQGRGRATRFMPQQQCAGNQRQQHRDHPLQGLASPARGPAGGKPRTGQTAQQQVDDHRPLRRHLQRRHRRTAKHQCRDHDHQADGLVDDHRRQYGQAEHQEQRQPELRAAQPDQPAEHADGCTGREGPPACLNRACAGDGHGASTGTLHRVGPCAQRHDVNAVKVETGDESRARRQRLPLRTGQGQHQMGPGNGVHAQLRQRDLTQMTGFDDLDLVVAWATRVRVDEHDAIVRNDPGHRVPGRQLAFVAHGKHRCRRVVGGVAQPPQPSTSKPVGRADPDAVEPVLDAHQIGHAGIAWRTVDTRRRAGLQHAAAIHHRQPIGQHACFVEIVRHQHDWDAQLAPQVGQQAVQPLAVHLVHRREGLIEQQQPGLARQRPRHRDALLLSARQCGGPSGLLL</sequence>
<proteinExistence type="predicted"/>
<name>A0A7S3UYH1_HETAK</name>
<feature type="region of interest" description="Disordered" evidence="1">
    <location>
        <begin position="60"/>
        <end position="125"/>
    </location>
</feature>
<protein>
    <submittedName>
        <fullName evidence="2">Uncharacterized protein</fullName>
    </submittedName>
</protein>